<evidence type="ECO:0000313" key="2">
    <source>
        <dbReference type="Proteomes" id="UP001595526"/>
    </source>
</evidence>
<proteinExistence type="predicted"/>
<reference evidence="2" key="1">
    <citation type="journal article" date="2019" name="Int. J. Syst. Evol. Microbiol.">
        <title>The Global Catalogue of Microorganisms (GCM) 10K type strain sequencing project: providing services to taxonomists for standard genome sequencing and annotation.</title>
        <authorList>
            <consortium name="The Broad Institute Genomics Platform"/>
            <consortium name="The Broad Institute Genome Sequencing Center for Infectious Disease"/>
            <person name="Wu L."/>
            <person name="Ma J."/>
        </authorList>
    </citation>
    <scope>NUCLEOTIDE SEQUENCE [LARGE SCALE GENOMIC DNA]</scope>
    <source>
        <strain evidence="2">KCTC 52416</strain>
    </source>
</reference>
<evidence type="ECO:0000313" key="1">
    <source>
        <dbReference type="EMBL" id="MFC3199485.1"/>
    </source>
</evidence>
<organism evidence="1 2">
    <name type="scientific">Parapedobacter deserti</name>
    <dbReference type="NCBI Taxonomy" id="1912957"/>
    <lineage>
        <taxon>Bacteria</taxon>
        <taxon>Pseudomonadati</taxon>
        <taxon>Bacteroidota</taxon>
        <taxon>Sphingobacteriia</taxon>
        <taxon>Sphingobacteriales</taxon>
        <taxon>Sphingobacteriaceae</taxon>
        <taxon>Parapedobacter</taxon>
    </lineage>
</organism>
<accession>A0ABV7JN06</accession>
<feature type="non-terminal residue" evidence="1">
    <location>
        <position position="242"/>
    </location>
</feature>
<protein>
    <submittedName>
        <fullName evidence="1">Uncharacterized protein</fullName>
    </submittedName>
</protein>
<comment type="caution">
    <text evidence="1">The sequence shown here is derived from an EMBL/GenBank/DDBJ whole genome shotgun (WGS) entry which is preliminary data.</text>
</comment>
<name>A0ABV7JN06_9SPHI</name>
<dbReference type="EMBL" id="JBHRTA010000045">
    <property type="protein sequence ID" value="MFC3199485.1"/>
    <property type="molecule type" value="Genomic_DNA"/>
</dbReference>
<keyword evidence="2" id="KW-1185">Reference proteome</keyword>
<sequence>QTNCAGSLSVVKTTKVSQADLEALFSFVPHYLTDTYDQGLWEGVPTEINYDANDPKTISQTYKTVVGDVVLAGSPACFGSAVRINPKVKITNNGPHNGRGYAGRVSIVNNATNTEINFVQLTETPVGSTVDIDITSVVPISDLVAGNISIIISVETYHTDNFIKDWTISDFSADYQFIPESTESCFDEESFSVTIYEMPTAVAGADQTQYNSGEFTLDATAPTPGTGEWSVVSGTPAVGIVD</sequence>
<dbReference type="RefSeq" id="WP_379025163.1">
    <property type="nucleotide sequence ID" value="NZ_JBHRTA010000045.1"/>
</dbReference>
<feature type="non-terminal residue" evidence="1">
    <location>
        <position position="1"/>
    </location>
</feature>
<dbReference type="Proteomes" id="UP001595526">
    <property type="component" value="Unassembled WGS sequence"/>
</dbReference>
<gene>
    <name evidence="1" type="ORF">ACFOET_17820</name>
</gene>